<dbReference type="AlphaFoldDB" id="A0A6G1H8R5"/>
<accession>A0A6G1H8R5</accession>
<gene>
    <name evidence="1" type="ORF">K402DRAFT_272873</name>
</gene>
<proteinExistence type="predicted"/>
<dbReference type="EMBL" id="ML977145">
    <property type="protein sequence ID" value="KAF1989452.1"/>
    <property type="molecule type" value="Genomic_DNA"/>
</dbReference>
<name>A0A6G1H8R5_9PEZI</name>
<evidence type="ECO:0000313" key="2">
    <source>
        <dbReference type="Proteomes" id="UP000800041"/>
    </source>
</evidence>
<protein>
    <submittedName>
        <fullName evidence="1">Uncharacterized protein</fullName>
    </submittedName>
</protein>
<sequence>MFVRGHMSVRRERERERLGWCGVPTRRRNAERWSFQVPQWFLRTLTGFLGQDILLYPITAAATLSDCFDGYGRKSWDFWCSTGQVDSSRTVKDLSLGRSSHPSLGFVQHVSCGGYRSLTRPPP</sequence>
<evidence type="ECO:0000313" key="1">
    <source>
        <dbReference type="EMBL" id="KAF1989452.1"/>
    </source>
</evidence>
<organism evidence="1 2">
    <name type="scientific">Aulographum hederae CBS 113979</name>
    <dbReference type="NCBI Taxonomy" id="1176131"/>
    <lineage>
        <taxon>Eukaryota</taxon>
        <taxon>Fungi</taxon>
        <taxon>Dikarya</taxon>
        <taxon>Ascomycota</taxon>
        <taxon>Pezizomycotina</taxon>
        <taxon>Dothideomycetes</taxon>
        <taxon>Pleosporomycetidae</taxon>
        <taxon>Aulographales</taxon>
        <taxon>Aulographaceae</taxon>
    </lineage>
</organism>
<reference evidence="1" key="1">
    <citation type="journal article" date="2020" name="Stud. Mycol.">
        <title>101 Dothideomycetes genomes: a test case for predicting lifestyles and emergence of pathogens.</title>
        <authorList>
            <person name="Haridas S."/>
            <person name="Albert R."/>
            <person name="Binder M."/>
            <person name="Bloem J."/>
            <person name="Labutti K."/>
            <person name="Salamov A."/>
            <person name="Andreopoulos B."/>
            <person name="Baker S."/>
            <person name="Barry K."/>
            <person name="Bills G."/>
            <person name="Bluhm B."/>
            <person name="Cannon C."/>
            <person name="Castanera R."/>
            <person name="Culley D."/>
            <person name="Daum C."/>
            <person name="Ezra D."/>
            <person name="Gonzalez J."/>
            <person name="Henrissat B."/>
            <person name="Kuo A."/>
            <person name="Liang C."/>
            <person name="Lipzen A."/>
            <person name="Lutzoni F."/>
            <person name="Magnuson J."/>
            <person name="Mondo S."/>
            <person name="Nolan M."/>
            <person name="Ohm R."/>
            <person name="Pangilinan J."/>
            <person name="Park H.-J."/>
            <person name="Ramirez L."/>
            <person name="Alfaro M."/>
            <person name="Sun H."/>
            <person name="Tritt A."/>
            <person name="Yoshinaga Y."/>
            <person name="Zwiers L.-H."/>
            <person name="Turgeon B."/>
            <person name="Goodwin S."/>
            <person name="Spatafora J."/>
            <person name="Crous P."/>
            <person name="Grigoriev I."/>
        </authorList>
    </citation>
    <scope>NUCLEOTIDE SEQUENCE</scope>
    <source>
        <strain evidence="1">CBS 113979</strain>
    </source>
</reference>
<keyword evidence="2" id="KW-1185">Reference proteome</keyword>
<dbReference type="Proteomes" id="UP000800041">
    <property type="component" value="Unassembled WGS sequence"/>
</dbReference>